<accession>A0A0U2VN53</accession>
<evidence type="ECO:0000313" key="1">
    <source>
        <dbReference type="EMBL" id="ALS22150.1"/>
    </source>
</evidence>
<dbReference type="InterPro" id="IPR037238">
    <property type="entry name" value="YbiA-like_sf"/>
</dbReference>
<dbReference type="EMBL" id="CP013652">
    <property type="protein sequence ID" value="ALS22150.1"/>
    <property type="molecule type" value="Genomic_DNA"/>
</dbReference>
<dbReference type="RefSeq" id="WP_062408471.1">
    <property type="nucleotide sequence ID" value="NZ_CP013652.1"/>
</dbReference>
<protein>
    <recommendedName>
        <fullName evidence="3">Riboflavin biosynthesis intermediates N-glycosidase</fullName>
    </recommendedName>
</protein>
<gene>
    <name evidence="1" type="ORF">IJ22_17760</name>
</gene>
<sequence length="131" mass="15606">MLSNFYRFDIATKDGNFSSVEGYWYWLGIEDCKEKEVLRNLSGYSAKKTGTELKKKYKERHDEEFQNKILKAIWYKVKRNVGMFDSKIAVLPLEHYYNFGGKVVDVKGKYIWMFEGIEKMRDYVLKNTIKS</sequence>
<dbReference type="OrthoDB" id="9829053at2"/>
<dbReference type="Gene3D" id="1.10.357.40">
    <property type="entry name" value="YbiA-like"/>
    <property type="match status" value="1"/>
</dbReference>
<reference evidence="2" key="1">
    <citation type="submission" date="2015-12" db="EMBL/GenBank/DDBJ databases">
        <title>Complete genome sequences of two moderately thermophilic Paenibacillus species.</title>
        <authorList>
            <person name="Butler R.III."/>
            <person name="Wang J."/>
            <person name="Stark B.C."/>
            <person name="Pombert J.-F."/>
        </authorList>
    </citation>
    <scope>NUCLEOTIDE SEQUENCE [LARGE SCALE GENOMIC DNA]</scope>
    <source>
        <strain evidence="2">32O-Y</strain>
    </source>
</reference>
<name>A0A0U2VN53_9BACL</name>
<dbReference type="Proteomes" id="UP000061660">
    <property type="component" value="Chromosome"/>
</dbReference>
<dbReference type="AlphaFoldDB" id="A0A0U2VN53"/>
<organism evidence="1 2">
    <name type="scientific">Paenibacillus naphthalenovorans</name>
    <dbReference type="NCBI Taxonomy" id="162209"/>
    <lineage>
        <taxon>Bacteria</taxon>
        <taxon>Bacillati</taxon>
        <taxon>Bacillota</taxon>
        <taxon>Bacilli</taxon>
        <taxon>Bacillales</taxon>
        <taxon>Paenibacillaceae</taxon>
        <taxon>Paenibacillus</taxon>
    </lineage>
</organism>
<proteinExistence type="predicted"/>
<reference evidence="1 2" key="2">
    <citation type="journal article" date="2016" name="Genome Announc.">
        <title>Complete Genome Sequences of Two Interactive Moderate Thermophiles, Paenibacillus napthalenovorans 32O-Y and Paenibacillus sp. 32O-W.</title>
        <authorList>
            <person name="Butler R.R.III."/>
            <person name="Wang J."/>
            <person name="Stark B.C."/>
            <person name="Pombert J.F."/>
        </authorList>
    </citation>
    <scope>NUCLEOTIDE SEQUENCE [LARGE SCALE GENOMIC DNA]</scope>
    <source>
        <strain evidence="1 2">32O-Y</strain>
    </source>
</reference>
<dbReference type="KEGG" id="pnp:IJ22_17760"/>
<keyword evidence="2" id="KW-1185">Reference proteome</keyword>
<evidence type="ECO:0000313" key="2">
    <source>
        <dbReference type="Proteomes" id="UP000061660"/>
    </source>
</evidence>
<dbReference type="PATRIC" id="fig|162209.4.peg.1881"/>
<dbReference type="STRING" id="162209.IJ22_17760"/>
<dbReference type="SUPFAM" id="SSF143990">
    <property type="entry name" value="YbiA-like"/>
    <property type="match status" value="1"/>
</dbReference>
<evidence type="ECO:0008006" key="3">
    <source>
        <dbReference type="Google" id="ProtNLM"/>
    </source>
</evidence>